<evidence type="ECO:0000256" key="5">
    <source>
        <dbReference type="ARBA" id="ARBA00022598"/>
    </source>
</evidence>
<dbReference type="EMBL" id="BOOF01000001">
    <property type="protein sequence ID" value="GIH59480.1"/>
    <property type="molecule type" value="Genomic_DNA"/>
</dbReference>
<dbReference type="InterPro" id="IPR013221">
    <property type="entry name" value="Mur_ligase_cen"/>
</dbReference>
<dbReference type="Pfam" id="PF02875">
    <property type="entry name" value="Mur_ligase_C"/>
    <property type="match status" value="1"/>
</dbReference>
<dbReference type="RefSeq" id="WP_204046696.1">
    <property type="nucleotide sequence ID" value="NZ_BOOF01000001.1"/>
</dbReference>
<dbReference type="InterPro" id="IPR036565">
    <property type="entry name" value="Mur-like_cat_sf"/>
</dbReference>
<evidence type="ECO:0000256" key="1">
    <source>
        <dbReference type="ARBA" id="ARBA00004496"/>
    </source>
</evidence>
<dbReference type="InterPro" id="IPR036615">
    <property type="entry name" value="Mur_ligase_C_dom_sf"/>
</dbReference>
<keyword evidence="5 14" id="KW-0436">Ligase</keyword>
<keyword evidence="4 14" id="KW-0963">Cytoplasm</keyword>
<evidence type="ECO:0000256" key="10">
    <source>
        <dbReference type="ARBA" id="ARBA00022984"/>
    </source>
</evidence>
<dbReference type="InterPro" id="IPR004101">
    <property type="entry name" value="Mur_ligase_C"/>
</dbReference>
<dbReference type="Pfam" id="PF01225">
    <property type="entry name" value="Mur_ligase"/>
    <property type="match status" value="1"/>
</dbReference>
<dbReference type="HAMAP" id="MF_00046">
    <property type="entry name" value="MurC"/>
    <property type="match status" value="1"/>
</dbReference>
<keyword evidence="7 14" id="KW-0547">Nucleotide-binding</keyword>
<dbReference type="GO" id="GO:0016874">
    <property type="term" value="F:ligase activity"/>
    <property type="evidence" value="ECO:0007669"/>
    <property type="project" value="UniProtKB-KW"/>
</dbReference>
<comment type="caution">
    <text evidence="18">The sequence shown here is derived from an EMBL/GenBank/DDBJ whole genome shotgun (WGS) entry which is preliminary data.</text>
</comment>
<evidence type="ECO:0000256" key="11">
    <source>
        <dbReference type="ARBA" id="ARBA00023306"/>
    </source>
</evidence>
<comment type="pathway">
    <text evidence="2 14">Cell wall biogenesis; peptidoglycan biosynthesis.</text>
</comment>
<evidence type="ECO:0000256" key="4">
    <source>
        <dbReference type="ARBA" id="ARBA00022490"/>
    </source>
</evidence>
<dbReference type="InterPro" id="IPR050061">
    <property type="entry name" value="MurCDEF_pg_biosynth"/>
</dbReference>
<comment type="similarity">
    <text evidence="14">Belongs to the MurCDEF family.</text>
</comment>
<dbReference type="EC" id="6.3.2.8" evidence="3 14"/>
<gene>
    <name evidence="14 18" type="primary">murC</name>
    <name evidence="18" type="ORF">Msi02_02970</name>
</gene>
<dbReference type="Pfam" id="PF08245">
    <property type="entry name" value="Mur_ligase_M"/>
    <property type="match status" value="1"/>
</dbReference>
<name>A0ABQ4GDG7_9ACTN</name>
<evidence type="ECO:0000256" key="6">
    <source>
        <dbReference type="ARBA" id="ARBA00022618"/>
    </source>
</evidence>
<keyword evidence="19" id="KW-1185">Reference proteome</keyword>
<evidence type="ECO:0000256" key="7">
    <source>
        <dbReference type="ARBA" id="ARBA00022741"/>
    </source>
</evidence>
<accession>A0ABQ4GDG7</accession>
<dbReference type="SUPFAM" id="SSF53244">
    <property type="entry name" value="MurD-like peptide ligases, peptide-binding domain"/>
    <property type="match status" value="1"/>
</dbReference>
<keyword evidence="10 14" id="KW-0573">Peptidoglycan synthesis</keyword>
<comment type="catalytic activity">
    <reaction evidence="13 14">
        <text>UDP-N-acetyl-alpha-D-muramate + L-alanine + ATP = UDP-N-acetyl-alpha-D-muramoyl-L-alanine + ADP + phosphate + H(+)</text>
        <dbReference type="Rhea" id="RHEA:23372"/>
        <dbReference type="ChEBI" id="CHEBI:15378"/>
        <dbReference type="ChEBI" id="CHEBI:30616"/>
        <dbReference type="ChEBI" id="CHEBI:43474"/>
        <dbReference type="ChEBI" id="CHEBI:57972"/>
        <dbReference type="ChEBI" id="CHEBI:70757"/>
        <dbReference type="ChEBI" id="CHEBI:83898"/>
        <dbReference type="ChEBI" id="CHEBI:456216"/>
        <dbReference type="EC" id="6.3.2.8"/>
    </reaction>
</comment>
<dbReference type="Gene3D" id="3.40.50.720">
    <property type="entry name" value="NAD(P)-binding Rossmann-like Domain"/>
    <property type="match status" value="1"/>
</dbReference>
<evidence type="ECO:0000313" key="19">
    <source>
        <dbReference type="Proteomes" id="UP000660454"/>
    </source>
</evidence>
<keyword evidence="8 14" id="KW-0067">ATP-binding</keyword>
<proteinExistence type="inferred from homology"/>
<dbReference type="Gene3D" id="3.90.190.20">
    <property type="entry name" value="Mur ligase, C-terminal domain"/>
    <property type="match status" value="1"/>
</dbReference>
<evidence type="ECO:0000256" key="2">
    <source>
        <dbReference type="ARBA" id="ARBA00004752"/>
    </source>
</evidence>
<evidence type="ECO:0000313" key="18">
    <source>
        <dbReference type="EMBL" id="GIH59480.1"/>
    </source>
</evidence>
<keyword evidence="9 14" id="KW-0133">Cell shape</keyword>
<comment type="function">
    <text evidence="14">Cell wall formation.</text>
</comment>
<dbReference type="PANTHER" id="PTHR43445">
    <property type="entry name" value="UDP-N-ACETYLMURAMATE--L-ALANINE LIGASE-RELATED"/>
    <property type="match status" value="1"/>
</dbReference>
<feature type="domain" description="Mur ligase N-terminal catalytic" evidence="15">
    <location>
        <begin position="18"/>
        <end position="114"/>
    </location>
</feature>
<keyword evidence="6 14" id="KW-0132">Cell division</keyword>
<feature type="domain" description="Mur ligase central" evidence="17">
    <location>
        <begin position="120"/>
        <end position="305"/>
    </location>
</feature>
<evidence type="ECO:0000256" key="8">
    <source>
        <dbReference type="ARBA" id="ARBA00022840"/>
    </source>
</evidence>
<comment type="subcellular location">
    <subcellularLocation>
        <location evidence="1 14">Cytoplasm</location>
    </subcellularLocation>
</comment>
<evidence type="ECO:0000256" key="13">
    <source>
        <dbReference type="ARBA" id="ARBA00047833"/>
    </source>
</evidence>
<reference evidence="18 19" key="1">
    <citation type="submission" date="2021-01" db="EMBL/GenBank/DDBJ databases">
        <title>Whole genome shotgun sequence of Microbispora siamensis NBRC 104113.</title>
        <authorList>
            <person name="Komaki H."/>
            <person name="Tamura T."/>
        </authorList>
    </citation>
    <scope>NUCLEOTIDE SEQUENCE [LARGE SCALE GENOMIC DNA]</scope>
    <source>
        <strain evidence="18 19">NBRC 104113</strain>
    </source>
</reference>
<sequence length="474" mass="48972">MSLVKLVDPVPAADLGRVHFIGIGGAGMSGIARILLKRGVPVSGSDARPSELLAELRELGAVIHVGHAASHIKDVDTVVVSTAIRDSNPELGEALRQNLRVIPRAAALASVMTGRTGIAVAGTHGKTTTTSMLTVALQKCGEDPSYCVGGQLVTTGLGADDGAGEVFVAEADESDGSFLMLAPRIAVVTNVEADHLDNYGDPQAVHDSFARFVERIESLLVVCADDPGAAALVPVARERGLTVVTYGESAGADLRTTDVVPRGLGVEFGVELGPAAPGGPGRGEVRLAVPGRHNALNATAVIAVALHLGLRFDDVKEGLAAFTGAKRRFESKGEAAGVTVFDSYAHHPTELTADLRAARDVVTGDGRVIAVFQPHLYSRTRFFADEFGAALGLADEVVVLDVYGAREDPEPGVSGALVAGKIPLPGERVVYAPDRQAVPALVAGRARAGDIVLTMGAGDVTELGPKIVAELSAR</sequence>
<evidence type="ECO:0000256" key="12">
    <source>
        <dbReference type="ARBA" id="ARBA00023316"/>
    </source>
</evidence>
<evidence type="ECO:0000259" key="17">
    <source>
        <dbReference type="Pfam" id="PF08245"/>
    </source>
</evidence>
<dbReference type="PANTHER" id="PTHR43445:SF3">
    <property type="entry name" value="UDP-N-ACETYLMURAMATE--L-ALANINE LIGASE"/>
    <property type="match status" value="1"/>
</dbReference>
<dbReference type="InterPro" id="IPR005758">
    <property type="entry name" value="UDP-N-AcMur_Ala_ligase_MurC"/>
</dbReference>
<feature type="domain" description="Mur ligase C-terminal" evidence="16">
    <location>
        <begin position="327"/>
        <end position="458"/>
    </location>
</feature>
<dbReference type="NCBIfam" id="TIGR01082">
    <property type="entry name" value="murC"/>
    <property type="match status" value="1"/>
</dbReference>
<evidence type="ECO:0000256" key="3">
    <source>
        <dbReference type="ARBA" id="ARBA00012211"/>
    </source>
</evidence>
<dbReference type="InterPro" id="IPR000713">
    <property type="entry name" value="Mur_ligase_N"/>
</dbReference>
<keyword evidence="11 14" id="KW-0131">Cell cycle</keyword>
<evidence type="ECO:0000259" key="16">
    <source>
        <dbReference type="Pfam" id="PF02875"/>
    </source>
</evidence>
<feature type="binding site" evidence="14">
    <location>
        <begin position="122"/>
        <end position="128"/>
    </location>
    <ligand>
        <name>ATP</name>
        <dbReference type="ChEBI" id="CHEBI:30616"/>
    </ligand>
</feature>
<dbReference type="SUPFAM" id="SSF51984">
    <property type="entry name" value="MurCD N-terminal domain"/>
    <property type="match status" value="1"/>
</dbReference>
<evidence type="ECO:0000259" key="15">
    <source>
        <dbReference type="Pfam" id="PF01225"/>
    </source>
</evidence>
<protein>
    <recommendedName>
        <fullName evidence="3 14">UDP-N-acetylmuramate--L-alanine ligase</fullName>
        <ecNumber evidence="3 14">6.3.2.8</ecNumber>
    </recommendedName>
    <alternativeName>
        <fullName evidence="14">UDP-N-acetylmuramoyl-L-alanine synthetase</fullName>
    </alternativeName>
</protein>
<dbReference type="SUPFAM" id="SSF53623">
    <property type="entry name" value="MurD-like peptide ligases, catalytic domain"/>
    <property type="match status" value="1"/>
</dbReference>
<evidence type="ECO:0000256" key="14">
    <source>
        <dbReference type="HAMAP-Rule" id="MF_00046"/>
    </source>
</evidence>
<dbReference type="Gene3D" id="3.40.1190.10">
    <property type="entry name" value="Mur-like, catalytic domain"/>
    <property type="match status" value="1"/>
</dbReference>
<evidence type="ECO:0000256" key="9">
    <source>
        <dbReference type="ARBA" id="ARBA00022960"/>
    </source>
</evidence>
<keyword evidence="12 14" id="KW-0961">Cell wall biogenesis/degradation</keyword>
<dbReference type="Proteomes" id="UP000660454">
    <property type="component" value="Unassembled WGS sequence"/>
</dbReference>
<organism evidence="18 19">
    <name type="scientific">Microbispora siamensis</name>
    <dbReference type="NCBI Taxonomy" id="564413"/>
    <lineage>
        <taxon>Bacteria</taxon>
        <taxon>Bacillati</taxon>
        <taxon>Actinomycetota</taxon>
        <taxon>Actinomycetes</taxon>
        <taxon>Streptosporangiales</taxon>
        <taxon>Streptosporangiaceae</taxon>
        <taxon>Microbispora</taxon>
    </lineage>
</organism>